<keyword evidence="7 8" id="KW-0472">Membrane</keyword>
<dbReference type="InterPro" id="IPR013525">
    <property type="entry name" value="ABC2_TM"/>
</dbReference>
<dbReference type="GO" id="GO:0140359">
    <property type="term" value="F:ABC-type transporter activity"/>
    <property type="evidence" value="ECO:0007669"/>
    <property type="project" value="InterPro"/>
</dbReference>
<evidence type="ECO:0000313" key="10">
    <source>
        <dbReference type="EMBL" id="CUH48734.1"/>
    </source>
</evidence>
<evidence type="ECO:0000313" key="11">
    <source>
        <dbReference type="Proteomes" id="UP000050783"/>
    </source>
</evidence>
<dbReference type="AlphaFoldDB" id="A0A0P1EG73"/>
<feature type="domain" description="ABC transmembrane type-2" evidence="9">
    <location>
        <begin position="143"/>
        <end position="369"/>
    </location>
</feature>
<gene>
    <name evidence="10" type="primary">yhhJ</name>
    <name evidence="10" type="ORF">RUA4292_02923</name>
</gene>
<dbReference type="OrthoDB" id="9784671at2"/>
<dbReference type="PANTHER" id="PTHR30294:SF47">
    <property type="entry name" value="INNER MEMBRANE TRANSPORT PERMEASE YHHJ"/>
    <property type="match status" value="1"/>
</dbReference>
<sequence>MQRFYCIFWLGLKEVMSLRRDWVMMALLVWSFTLAPIMEATGVASSVNNASIAFADEDDSPLSRALATAFFPPEFQPVVQIEPGKGPAYMDAGRFIFVVAVPPGFERDLRAGRSPEIQVLIDATAMEQAGIGANYITSILNAEIHRYAIGIDLVDAPSISVILRSAFNPNRDTVRFAGIVALIGQIMWLTTILTGAAMIREREHGTIEHLLAMPLAPFDIAIAKIWANAAVVLVAAGLSLTFVMQGSLGISIAGSKMLFLVGTALFLFTATALGVFLATIARSMAQFALLVMLIVLPMLMLSGGETPIEGQPAWLQAGTLVLPSRHYMSASQAIVFKGAGIETVWPEFVWMTLLGIALLLMSLRLFRRSLAQIS</sequence>
<accession>A0A0P1EG73</accession>
<feature type="transmembrane region" description="Helical" evidence="8">
    <location>
        <begin position="348"/>
        <end position="366"/>
    </location>
</feature>
<evidence type="ECO:0000259" key="9">
    <source>
        <dbReference type="PROSITE" id="PS51012"/>
    </source>
</evidence>
<feature type="transmembrane region" description="Helical" evidence="8">
    <location>
        <begin position="220"/>
        <end position="245"/>
    </location>
</feature>
<dbReference type="GO" id="GO:0005886">
    <property type="term" value="C:plasma membrane"/>
    <property type="evidence" value="ECO:0007669"/>
    <property type="project" value="UniProtKB-SubCell"/>
</dbReference>
<dbReference type="EMBL" id="CYPU01000042">
    <property type="protein sequence ID" value="CUH48734.1"/>
    <property type="molecule type" value="Genomic_DNA"/>
</dbReference>
<dbReference type="RefSeq" id="WP_058278254.1">
    <property type="nucleotide sequence ID" value="NZ_CYPU01000042.1"/>
</dbReference>
<dbReference type="Pfam" id="PF12698">
    <property type="entry name" value="ABC2_membrane_3"/>
    <property type="match status" value="1"/>
</dbReference>
<dbReference type="InterPro" id="IPR051449">
    <property type="entry name" value="ABC-2_transporter_component"/>
</dbReference>
<feature type="transmembrane region" description="Helical" evidence="8">
    <location>
        <begin position="287"/>
        <end position="304"/>
    </location>
</feature>
<keyword evidence="5 8" id="KW-0812">Transmembrane</keyword>
<name>A0A0P1EG73_9RHOB</name>
<evidence type="ECO:0000256" key="4">
    <source>
        <dbReference type="ARBA" id="ARBA00022475"/>
    </source>
</evidence>
<dbReference type="PANTHER" id="PTHR30294">
    <property type="entry name" value="MEMBRANE COMPONENT OF ABC TRANSPORTER YHHJ-RELATED"/>
    <property type="match status" value="1"/>
</dbReference>
<feature type="transmembrane region" description="Helical" evidence="8">
    <location>
        <begin position="176"/>
        <end position="199"/>
    </location>
</feature>
<evidence type="ECO:0000256" key="7">
    <source>
        <dbReference type="ARBA" id="ARBA00023136"/>
    </source>
</evidence>
<dbReference type="Proteomes" id="UP000050783">
    <property type="component" value="Unassembled WGS sequence"/>
</dbReference>
<protein>
    <submittedName>
        <fullName evidence="10">Inner membrane transport permease YhhJ</fullName>
    </submittedName>
</protein>
<evidence type="ECO:0000256" key="1">
    <source>
        <dbReference type="ARBA" id="ARBA00004651"/>
    </source>
</evidence>
<evidence type="ECO:0000256" key="5">
    <source>
        <dbReference type="ARBA" id="ARBA00022692"/>
    </source>
</evidence>
<feature type="transmembrane region" description="Helical" evidence="8">
    <location>
        <begin position="257"/>
        <end position="280"/>
    </location>
</feature>
<evidence type="ECO:0000256" key="2">
    <source>
        <dbReference type="ARBA" id="ARBA00007783"/>
    </source>
</evidence>
<dbReference type="Gene3D" id="3.40.1710.10">
    <property type="entry name" value="abc type-2 transporter like domain"/>
    <property type="match status" value="1"/>
</dbReference>
<dbReference type="GeneID" id="55494106"/>
<evidence type="ECO:0000256" key="8">
    <source>
        <dbReference type="SAM" id="Phobius"/>
    </source>
</evidence>
<dbReference type="InterPro" id="IPR047817">
    <property type="entry name" value="ABC2_TM_bact-type"/>
</dbReference>
<keyword evidence="4" id="KW-1003">Cell membrane</keyword>
<comment type="similarity">
    <text evidence="2">Belongs to the ABC-2 integral membrane protein family.</text>
</comment>
<evidence type="ECO:0000256" key="6">
    <source>
        <dbReference type="ARBA" id="ARBA00022989"/>
    </source>
</evidence>
<evidence type="ECO:0000256" key="3">
    <source>
        <dbReference type="ARBA" id="ARBA00022448"/>
    </source>
</evidence>
<keyword evidence="3" id="KW-0813">Transport</keyword>
<keyword evidence="6 8" id="KW-1133">Transmembrane helix</keyword>
<proteinExistence type="inferred from homology"/>
<reference evidence="10 11" key="1">
    <citation type="submission" date="2015-09" db="EMBL/GenBank/DDBJ databases">
        <authorList>
            <consortium name="Swine Surveillance"/>
        </authorList>
    </citation>
    <scope>NUCLEOTIDE SEQUENCE [LARGE SCALE GENOMIC DNA]</scope>
    <source>
        <strain evidence="10 11">CECT 4292</strain>
    </source>
</reference>
<comment type="subcellular location">
    <subcellularLocation>
        <location evidence="1">Cell membrane</location>
        <topology evidence="1">Multi-pass membrane protein</topology>
    </subcellularLocation>
</comment>
<dbReference type="PROSITE" id="PS51012">
    <property type="entry name" value="ABC_TM2"/>
    <property type="match status" value="1"/>
</dbReference>
<organism evidence="10 11">
    <name type="scientific">Ruegeria atlantica</name>
    <dbReference type="NCBI Taxonomy" id="81569"/>
    <lineage>
        <taxon>Bacteria</taxon>
        <taxon>Pseudomonadati</taxon>
        <taxon>Pseudomonadota</taxon>
        <taxon>Alphaproteobacteria</taxon>
        <taxon>Rhodobacterales</taxon>
        <taxon>Roseobacteraceae</taxon>
        <taxon>Ruegeria</taxon>
    </lineage>
</organism>